<evidence type="ECO:0000256" key="1">
    <source>
        <dbReference type="SAM" id="Phobius"/>
    </source>
</evidence>
<protein>
    <submittedName>
        <fullName evidence="2">Uncharacterized protein</fullName>
    </submittedName>
</protein>
<keyword evidence="1" id="KW-0472">Membrane</keyword>
<accession>A0A6J5MMD2</accession>
<organism evidence="2">
    <name type="scientific">uncultured Caudovirales phage</name>
    <dbReference type="NCBI Taxonomy" id="2100421"/>
    <lineage>
        <taxon>Viruses</taxon>
        <taxon>Duplodnaviria</taxon>
        <taxon>Heunggongvirae</taxon>
        <taxon>Uroviricota</taxon>
        <taxon>Caudoviricetes</taxon>
        <taxon>Peduoviridae</taxon>
        <taxon>Maltschvirus</taxon>
        <taxon>Maltschvirus maltsch</taxon>
    </lineage>
</organism>
<keyword evidence="1" id="KW-1133">Transmembrane helix</keyword>
<name>A0A6J5MMD2_9CAUD</name>
<evidence type="ECO:0000313" key="2">
    <source>
        <dbReference type="EMBL" id="CAB4147482.1"/>
    </source>
</evidence>
<dbReference type="EMBL" id="LR796483">
    <property type="protein sequence ID" value="CAB4147482.1"/>
    <property type="molecule type" value="Genomic_DNA"/>
</dbReference>
<reference evidence="2" key="1">
    <citation type="submission" date="2020-04" db="EMBL/GenBank/DDBJ databases">
        <authorList>
            <person name="Chiriac C."/>
            <person name="Salcher M."/>
            <person name="Ghai R."/>
            <person name="Kavagutti S V."/>
        </authorList>
    </citation>
    <scope>NUCLEOTIDE SEQUENCE</scope>
</reference>
<sequence length="60" mass="6577">MLKQVFVEVAVSGLIILLTAFIFIKLVVAENNRMLACGSGTPELAFTHPIFGNVLRCKIE</sequence>
<proteinExistence type="predicted"/>
<feature type="transmembrane region" description="Helical" evidence="1">
    <location>
        <begin position="6"/>
        <end position="28"/>
    </location>
</feature>
<gene>
    <name evidence="2" type="ORF">UFOVP431_32</name>
</gene>
<keyword evidence="1" id="KW-0812">Transmembrane</keyword>